<dbReference type="InterPro" id="IPR041567">
    <property type="entry name" value="COI1_F-box"/>
</dbReference>
<dbReference type="Pfam" id="PF18511">
    <property type="entry name" value="F-box_5"/>
    <property type="match status" value="1"/>
</dbReference>
<dbReference type="Proteomes" id="UP000797356">
    <property type="component" value="Chromosome 4"/>
</dbReference>
<reference evidence="2" key="1">
    <citation type="journal article" date="2017" name="Gigascience">
        <title>The genome draft of coconut (Cocos nucifera).</title>
        <authorList>
            <person name="Xiao Y."/>
            <person name="Xu P."/>
            <person name="Fan H."/>
            <person name="Baudouin L."/>
            <person name="Xia W."/>
            <person name="Bocs S."/>
            <person name="Xu J."/>
            <person name="Li Q."/>
            <person name="Guo A."/>
            <person name="Zhou L."/>
            <person name="Li J."/>
            <person name="Wu Y."/>
            <person name="Ma Z."/>
            <person name="Armero A."/>
            <person name="Issali A.E."/>
            <person name="Liu N."/>
            <person name="Peng M."/>
            <person name="Yang Y."/>
        </authorList>
    </citation>
    <scope>NUCLEOTIDE SEQUENCE</scope>
    <source>
        <tissue evidence="2">Spear leaf of Hainan Tall coconut</tissue>
    </source>
</reference>
<gene>
    <name evidence="2" type="ORF">COCNU_04G007540</name>
</gene>
<name>A0A8K0N081_COCNU</name>
<evidence type="ECO:0000313" key="2">
    <source>
        <dbReference type="EMBL" id="KAG1338448.1"/>
    </source>
</evidence>
<accession>A0A8K0N081</accession>
<dbReference type="InterPro" id="IPR036047">
    <property type="entry name" value="F-box-like_dom_sf"/>
</dbReference>
<dbReference type="EMBL" id="CM017875">
    <property type="protein sequence ID" value="KAG1338448.1"/>
    <property type="molecule type" value="Genomic_DNA"/>
</dbReference>
<proteinExistence type="predicted"/>
<evidence type="ECO:0000259" key="1">
    <source>
        <dbReference type="PROSITE" id="PS50181"/>
    </source>
</evidence>
<dbReference type="AlphaFoldDB" id="A0A8K0N081"/>
<dbReference type="SMART" id="SM00256">
    <property type="entry name" value="FBOX"/>
    <property type="match status" value="1"/>
</dbReference>
<reference evidence="2" key="2">
    <citation type="submission" date="2019-07" db="EMBL/GenBank/DDBJ databases">
        <authorList>
            <person name="Yang Y."/>
            <person name="Bocs S."/>
            <person name="Baudouin L."/>
        </authorList>
    </citation>
    <scope>NUCLEOTIDE SEQUENCE</scope>
    <source>
        <tissue evidence="2">Spear leaf of Hainan Tall coconut</tissue>
    </source>
</reference>
<protein>
    <recommendedName>
        <fullName evidence="1">F-box domain-containing protein</fullName>
    </recommendedName>
</protein>
<dbReference type="CDD" id="cd22159">
    <property type="entry name" value="F-box_AtTIR1-like"/>
    <property type="match status" value="1"/>
</dbReference>
<dbReference type="InterPro" id="IPR001810">
    <property type="entry name" value="F-box_dom"/>
</dbReference>
<comment type="caution">
    <text evidence="2">The sequence shown here is derived from an EMBL/GenBank/DDBJ whole genome shotgun (WGS) entry which is preliminary data.</text>
</comment>
<sequence length="105" mass="11946">MRGSDLINSRLPDELIMDVFQRLEDKSDCDAVSLVCRRWRKLERATRRTIKIGASGPANQLLENVVDRFKGLQKLFVDERLPVASLSLPRAPPSRVLPLILCLFT</sequence>
<feature type="domain" description="F-box" evidence="1">
    <location>
        <begin position="5"/>
        <end position="52"/>
    </location>
</feature>
<dbReference type="SUPFAM" id="SSF81383">
    <property type="entry name" value="F-box domain"/>
    <property type="match status" value="1"/>
</dbReference>
<dbReference type="PROSITE" id="PS50181">
    <property type="entry name" value="FBOX"/>
    <property type="match status" value="1"/>
</dbReference>
<dbReference type="OrthoDB" id="550575at2759"/>
<evidence type="ECO:0000313" key="3">
    <source>
        <dbReference type="Proteomes" id="UP000797356"/>
    </source>
</evidence>
<dbReference type="FunFam" id="1.20.1280.50:FF:000023">
    <property type="entry name" value="F-box/LRR-repeat protein 4"/>
    <property type="match status" value="1"/>
</dbReference>
<dbReference type="Gene3D" id="1.20.1280.50">
    <property type="match status" value="1"/>
</dbReference>
<keyword evidence="3" id="KW-1185">Reference proteome</keyword>
<organism evidence="2 3">
    <name type="scientific">Cocos nucifera</name>
    <name type="common">Coconut palm</name>
    <dbReference type="NCBI Taxonomy" id="13894"/>
    <lineage>
        <taxon>Eukaryota</taxon>
        <taxon>Viridiplantae</taxon>
        <taxon>Streptophyta</taxon>
        <taxon>Embryophyta</taxon>
        <taxon>Tracheophyta</taxon>
        <taxon>Spermatophyta</taxon>
        <taxon>Magnoliopsida</taxon>
        <taxon>Liliopsida</taxon>
        <taxon>Arecaceae</taxon>
        <taxon>Arecoideae</taxon>
        <taxon>Cocoseae</taxon>
        <taxon>Attaleinae</taxon>
        <taxon>Cocos</taxon>
    </lineage>
</organism>